<reference evidence="1 2" key="1">
    <citation type="submission" date="2018-06" db="EMBL/GenBank/DDBJ databases">
        <title>Genome analysis of cellulolytic fungus Trichoderma lentiforme CFAM-422.</title>
        <authorList>
            <person name="Steindorff A.S."/>
            <person name="Formighieri E.F."/>
            <person name="Midorikawa G.E.O."/>
            <person name="Tamietti M.S."/>
            <person name="Ramos E.Z."/>
            <person name="Silva A.S."/>
            <person name="Bon E.P.S."/>
            <person name="Mendes T.D."/>
            <person name="Damaso M.C.T."/>
            <person name="Favaro L.C.L."/>
        </authorList>
    </citation>
    <scope>NUCLEOTIDE SEQUENCE [LARGE SCALE GENOMIC DNA]</scope>
    <source>
        <strain evidence="1 2">CFAM-422</strain>
    </source>
</reference>
<dbReference type="Proteomes" id="UP000801864">
    <property type="component" value="Unassembled WGS sequence"/>
</dbReference>
<dbReference type="AlphaFoldDB" id="A0A9P4XKM5"/>
<keyword evidence="2" id="KW-1185">Reference proteome</keyword>
<proteinExistence type="predicted"/>
<organism evidence="1 2">
    <name type="scientific">Trichoderma lentiforme</name>
    <dbReference type="NCBI Taxonomy" id="1567552"/>
    <lineage>
        <taxon>Eukaryota</taxon>
        <taxon>Fungi</taxon>
        <taxon>Dikarya</taxon>
        <taxon>Ascomycota</taxon>
        <taxon>Pezizomycotina</taxon>
        <taxon>Sordariomycetes</taxon>
        <taxon>Hypocreomycetidae</taxon>
        <taxon>Hypocreales</taxon>
        <taxon>Hypocreaceae</taxon>
        <taxon>Trichoderma</taxon>
    </lineage>
</organism>
<evidence type="ECO:0000313" key="2">
    <source>
        <dbReference type="Proteomes" id="UP000801864"/>
    </source>
</evidence>
<gene>
    <name evidence="1" type="ORF">CFAM422_003786</name>
</gene>
<accession>A0A9P4XKM5</accession>
<protein>
    <submittedName>
        <fullName evidence="1">Uncharacterized protein</fullName>
    </submittedName>
</protein>
<evidence type="ECO:0000313" key="1">
    <source>
        <dbReference type="EMBL" id="KAF3074210.1"/>
    </source>
</evidence>
<comment type="caution">
    <text evidence="1">The sequence shown here is derived from an EMBL/GenBank/DDBJ whole genome shotgun (WGS) entry which is preliminary data.</text>
</comment>
<dbReference type="EMBL" id="QLNT01000005">
    <property type="protein sequence ID" value="KAF3074210.1"/>
    <property type="molecule type" value="Genomic_DNA"/>
</dbReference>
<sequence length="509" mass="59984">MEPCHNIQQLPLELRWKIWSKVGETDSYTQLLRTNRLIRSDILSLIPGIGLCCQCSPYKPCSCDKYIAIKRLTIVVEPDCSPQSWLKFSVSVLRGQGTSWKVGSLDDMLAQPLRYLRPKEIFIDFQAPKKGYYQTNFLILRAKLFDVCAALDLVQPQNSRSLHLHFSDPWANSGSGPNKPFWENRPRIYGMTQKDMIRLVRGGDLRPLIYNFDQLGRRDAFLYFYEMILTPFCMHWAWWNAKVTFDREPKLKSTSFITSTFAAGRRHIVYHGVNALLLTAWAYTEQLMREGKIKESEEEFVPQIENHKDIRVKWASQELHHSCWKKAFECYLNFTIATSESFQRIMDVGMSQTASLPETIWWHLDNSPKDAFSEKHPGSAEGAGNMGFEIGTWTWNHDIIRRRYHEWVQLWDDSQYDLFDPYLFESFYSLLDLHDRPTLEFYTEGVSEFESMSDEENEIIPYEEFEAHQLRYIWPLSWKWQRSSDTTSYYQLLPATTSYYQLLQYFMGN</sequence>
<name>A0A9P4XKM5_9HYPO</name>